<dbReference type="InterPro" id="IPR029045">
    <property type="entry name" value="ClpP/crotonase-like_dom_sf"/>
</dbReference>
<sequence length="246" mass="26050">MELSLAAAAPLRIEQRDGIWIFTLNRPEKRNALSAALVDGLLDGVAEAHAQRARMLVFRGEGRGFSAGFDFADVETQSEGDLLLRFVRIEMLLQAVAASPCLTLGLAQGRNFGAGVDLFAACRHRVAAPDATFRMPGLRFGLVLGTRRFGAIVGAEKAARILEDSTTFDAAEAQAMGFVQRVAPPEDWPAVIDATAAAASALDATSRAALYRVLSADQDAADLAELVRSAARPGLKARIAAYLAPG</sequence>
<dbReference type="PANTHER" id="PTHR11941">
    <property type="entry name" value="ENOYL-COA HYDRATASE-RELATED"/>
    <property type="match status" value="1"/>
</dbReference>
<dbReference type="Gene3D" id="3.90.226.10">
    <property type="entry name" value="2-enoyl-CoA Hydratase, Chain A, domain 1"/>
    <property type="match status" value="1"/>
</dbReference>
<evidence type="ECO:0000313" key="4">
    <source>
        <dbReference type="Proteomes" id="UP001196565"/>
    </source>
</evidence>
<dbReference type="Pfam" id="PF00378">
    <property type="entry name" value="ECH_1"/>
    <property type="match status" value="1"/>
</dbReference>
<evidence type="ECO:0000313" key="3">
    <source>
        <dbReference type="EMBL" id="MBW6401621.1"/>
    </source>
</evidence>
<comment type="caution">
    <text evidence="3">The sequence shown here is derived from an EMBL/GenBank/DDBJ whole genome shotgun (WGS) entry which is preliminary data.</text>
</comment>
<dbReference type="CDD" id="cd06558">
    <property type="entry name" value="crotonase-like"/>
    <property type="match status" value="1"/>
</dbReference>
<dbReference type="InterPro" id="IPR001753">
    <property type="entry name" value="Enoyl-CoA_hydra/iso"/>
</dbReference>
<proteinExistence type="predicted"/>
<dbReference type="Proteomes" id="UP001196565">
    <property type="component" value="Unassembled WGS sequence"/>
</dbReference>
<keyword evidence="2" id="KW-0456">Lyase</keyword>
<protein>
    <submittedName>
        <fullName evidence="3">Enoyl-CoA hydratase/isomerase family protein</fullName>
    </submittedName>
</protein>
<evidence type="ECO:0000256" key="1">
    <source>
        <dbReference type="ARBA" id="ARBA00023098"/>
    </source>
</evidence>
<accession>A0ABS7AH82</accession>
<keyword evidence="4" id="KW-1185">Reference proteome</keyword>
<dbReference type="RefSeq" id="WP_219766449.1">
    <property type="nucleotide sequence ID" value="NZ_JAHYBZ010000013.1"/>
</dbReference>
<dbReference type="PANTHER" id="PTHR11941:SF169">
    <property type="entry name" value="(7AS)-7A-METHYL-1,5-DIOXO-2,3,5,6,7,7A-HEXAHYDRO-1H-INDENE-CARBOXYL-COA HYDROLASE"/>
    <property type="match status" value="1"/>
</dbReference>
<dbReference type="EMBL" id="JAHYBZ010000013">
    <property type="protein sequence ID" value="MBW6401621.1"/>
    <property type="molecule type" value="Genomic_DNA"/>
</dbReference>
<reference evidence="3 4" key="1">
    <citation type="submission" date="2021-07" db="EMBL/GenBank/DDBJ databases">
        <authorList>
            <person name="So Y."/>
        </authorList>
    </citation>
    <scope>NUCLEOTIDE SEQUENCE [LARGE SCALE GENOMIC DNA]</scope>
    <source>
        <strain evidence="3 4">HJA6</strain>
    </source>
</reference>
<dbReference type="SUPFAM" id="SSF52096">
    <property type="entry name" value="ClpP/crotonase"/>
    <property type="match status" value="1"/>
</dbReference>
<gene>
    <name evidence="3" type="ORF">KPL78_27465</name>
</gene>
<organism evidence="3 4">
    <name type="scientific">Roseomonas alba</name>
    <dbReference type="NCBI Taxonomy" id="2846776"/>
    <lineage>
        <taxon>Bacteria</taxon>
        <taxon>Pseudomonadati</taxon>
        <taxon>Pseudomonadota</taxon>
        <taxon>Alphaproteobacteria</taxon>
        <taxon>Acetobacterales</taxon>
        <taxon>Roseomonadaceae</taxon>
        <taxon>Roseomonas</taxon>
    </lineage>
</organism>
<evidence type="ECO:0000256" key="2">
    <source>
        <dbReference type="ARBA" id="ARBA00023239"/>
    </source>
</evidence>
<name>A0ABS7AH82_9PROT</name>
<keyword evidence="1" id="KW-0443">Lipid metabolism</keyword>